<proteinExistence type="inferred from homology"/>
<dbReference type="GO" id="GO:0005634">
    <property type="term" value="C:nucleus"/>
    <property type="evidence" value="ECO:0007669"/>
    <property type="project" value="UniProtKB-SubCell"/>
</dbReference>
<gene>
    <name evidence="10" type="primary">CENPL</name>
</gene>
<evidence type="ECO:0000256" key="3">
    <source>
        <dbReference type="ARBA" id="ARBA00011060"/>
    </source>
</evidence>
<comment type="similarity">
    <text evidence="3">Belongs to the CENP-L/IML3 family.</text>
</comment>
<evidence type="ECO:0000256" key="6">
    <source>
        <dbReference type="ARBA" id="ARBA00023242"/>
    </source>
</evidence>
<feature type="region of interest" description="Disordered" evidence="8">
    <location>
        <begin position="63"/>
        <end position="90"/>
    </location>
</feature>
<organism evidence="9 10">
    <name type="scientific">Microcaecilia unicolor</name>
    <dbReference type="NCBI Taxonomy" id="1415580"/>
    <lineage>
        <taxon>Eukaryota</taxon>
        <taxon>Metazoa</taxon>
        <taxon>Chordata</taxon>
        <taxon>Craniata</taxon>
        <taxon>Vertebrata</taxon>
        <taxon>Euteleostomi</taxon>
        <taxon>Amphibia</taxon>
        <taxon>Gymnophiona</taxon>
        <taxon>Siphonopidae</taxon>
        <taxon>Microcaecilia</taxon>
    </lineage>
</organism>
<keyword evidence="5" id="KW-0158">Chromosome</keyword>
<keyword evidence="7" id="KW-0137">Centromere</keyword>
<dbReference type="GeneID" id="115472046"/>
<comment type="subcellular location">
    <subcellularLocation>
        <location evidence="2">Chromosome</location>
        <location evidence="2">Centromere</location>
    </subcellularLocation>
    <subcellularLocation>
        <location evidence="1">Nucleus</location>
    </subcellularLocation>
</comment>
<dbReference type="AlphaFoldDB" id="A0A6P7YAK2"/>
<sequence>MSSHSARDVKRRRNSAVRALAESSGRRRKIPEDRLGTPIAAATTRHNVTFINTCFSQHGITPARRNTPFRQVPSKRKIPPNTPLLEENSGPEKISSFLRKQWTLYSVTPLYKFSYAKFKDYSKLLSAYITAEKQTGLAVEVGMDLNIKVTFSSLSGLKGNEHDQRAVFIQITSRSAFAAPNSEEKVLWTGCLCCTFGDMEILSCLLKDFTCLPLFLVNGGETLTAMVGTWFQKTFDCCFSRLVISARDLTWMAAMWTGCKLENHMAAIELLFSVPCSPCNLDISYAIHPEDARALWESIHKSQDEVTEEEVNLFMNCLYSHFFRHFKIYLSATRLVKVSTAVASAHCDGKVKLLSEEYIISVLALLTELATNQIQY</sequence>
<dbReference type="PANTHER" id="PTHR31740:SF2">
    <property type="entry name" value="CENTROMERE PROTEIN L"/>
    <property type="match status" value="1"/>
</dbReference>
<evidence type="ECO:0000313" key="10">
    <source>
        <dbReference type="RefSeq" id="XP_030061946.1"/>
    </source>
</evidence>
<dbReference type="InParanoid" id="A0A6P7YAK2"/>
<dbReference type="OrthoDB" id="8864979at2759"/>
<dbReference type="KEGG" id="muo:115472046"/>
<feature type="region of interest" description="Disordered" evidence="8">
    <location>
        <begin position="1"/>
        <end position="34"/>
    </location>
</feature>
<evidence type="ECO:0000256" key="2">
    <source>
        <dbReference type="ARBA" id="ARBA00004584"/>
    </source>
</evidence>
<evidence type="ECO:0000256" key="4">
    <source>
        <dbReference type="ARBA" id="ARBA00016380"/>
    </source>
</evidence>
<keyword evidence="6" id="KW-0539">Nucleus</keyword>
<evidence type="ECO:0000256" key="8">
    <source>
        <dbReference type="SAM" id="MobiDB-lite"/>
    </source>
</evidence>
<evidence type="ECO:0000313" key="9">
    <source>
        <dbReference type="Proteomes" id="UP000515156"/>
    </source>
</evidence>
<keyword evidence="9" id="KW-1185">Reference proteome</keyword>
<dbReference type="CTD" id="91687"/>
<accession>A0A6P7YAK2</accession>
<dbReference type="InterPro" id="IPR025204">
    <property type="entry name" value="CENP-L"/>
</dbReference>
<dbReference type="Pfam" id="PF13092">
    <property type="entry name" value="CENP-L"/>
    <property type="match status" value="1"/>
</dbReference>
<protein>
    <recommendedName>
        <fullName evidence="4">Centromere protein L</fullName>
    </recommendedName>
</protein>
<evidence type="ECO:0000256" key="1">
    <source>
        <dbReference type="ARBA" id="ARBA00004123"/>
    </source>
</evidence>
<dbReference type="RefSeq" id="XP_030061946.1">
    <property type="nucleotide sequence ID" value="XM_030206086.1"/>
</dbReference>
<name>A0A6P7YAK2_9AMPH</name>
<evidence type="ECO:0000256" key="7">
    <source>
        <dbReference type="ARBA" id="ARBA00023328"/>
    </source>
</evidence>
<dbReference type="Proteomes" id="UP000515156">
    <property type="component" value="Chromosome 6"/>
</dbReference>
<reference evidence="10" key="1">
    <citation type="submission" date="2025-08" db="UniProtKB">
        <authorList>
            <consortium name="RefSeq"/>
        </authorList>
    </citation>
    <scope>IDENTIFICATION</scope>
</reference>
<dbReference type="GO" id="GO:0000775">
    <property type="term" value="C:chromosome, centromeric region"/>
    <property type="evidence" value="ECO:0007669"/>
    <property type="project" value="UniProtKB-SubCell"/>
</dbReference>
<evidence type="ECO:0000256" key="5">
    <source>
        <dbReference type="ARBA" id="ARBA00022454"/>
    </source>
</evidence>
<dbReference type="FunCoup" id="A0A6P7YAK2">
    <property type="interactions" value="2854"/>
</dbReference>
<dbReference type="PANTHER" id="PTHR31740">
    <property type="entry name" value="CENTROMERE PROTEIN L"/>
    <property type="match status" value="1"/>
</dbReference>